<organism evidence="3 4">
    <name type="scientific">Paenibacillus herberti</name>
    <dbReference type="NCBI Taxonomy" id="1619309"/>
    <lineage>
        <taxon>Bacteria</taxon>
        <taxon>Bacillati</taxon>
        <taxon>Bacillota</taxon>
        <taxon>Bacilli</taxon>
        <taxon>Bacillales</taxon>
        <taxon>Paenibacillaceae</taxon>
        <taxon>Paenibacillus</taxon>
    </lineage>
</organism>
<accession>A0A229NVA2</accession>
<dbReference type="InterPro" id="IPR001119">
    <property type="entry name" value="SLH_dom"/>
</dbReference>
<dbReference type="SUPFAM" id="SSF51126">
    <property type="entry name" value="Pectin lyase-like"/>
    <property type="match status" value="1"/>
</dbReference>
<dbReference type="InterPro" id="IPR012334">
    <property type="entry name" value="Pectin_lyas_fold"/>
</dbReference>
<feature type="region of interest" description="Disordered" evidence="1">
    <location>
        <begin position="181"/>
        <end position="210"/>
    </location>
</feature>
<evidence type="ECO:0000313" key="4">
    <source>
        <dbReference type="Proteomes" id="UP000215145"/>
    </source>
</evidence>
<dbReference type="EMBL" id="NMUQ01000003">
    <property type="protein sequence ID" value="OXM13812.1"/>
    <property type="molecule type" value="Genomic_DNA"/>
</dbReference>
<dbReference type="SMART" id="SM00635">
    <property type="entry name" value="BID_2"/>
    <property type="match status" value="1"/>
</dbReference>
<dbReference type="Proteomes" id="UP000215145">
    <property type="component" value="Unassembled WGS sequence"/>
</dbReference>
<dbReference type="PROSITE" id="PS51272">
    <property type="entry name" value="SLH"/>
    <property type="match status" value="1"/>
</dbReference>
<feature type="domain" description="SLH" evidence="2">
    <location>
        <begin position="239"/>
        <end position="304"/>
    </location>
</feature>
<proteinExistence type="predicted"/>
<dbReference type="SUPFAM" id="SSF49373">
    <property type="entry name" value="Invasin/intimin cell-adhesion fragments"/>
    <property type="match status" value="1"/>
</dbReference>
<dbReference type="Gene3D" id="2.60.40.1080">
    <property type="match status" value="1"/>
</dbReference>
<evidence type="ECO:0000259" key="2">
    <source>
        <dbReference type="PROSITE" id="PS51272"/>
    </source>
</evidence>
<name>A0A229NVA2_9BACL</name>
<dbReference type="SMART" id="SM00710">
    <property type="entry name" value="PbH1"/>
    <property type="match status" value="7"/>
</dbReference>
<dbReference type="Gene3D" id="2.160.20.10">
    <property type="entry name" value="Single-stranded right-handed beta-helix, Pectin lyase-like"/>
    <property type="match status" value="2"/>
</dbReference>
<dbReference type="InterPro" id="IPR003343">
    <property type="entry name" value="Big_2"/>
</dbReference>
<protein>
    <recommendedName>
        <fullName evidence="2">SLH domain-containing protein</fullName>
    </recommendedName>
</protein>
<sequence length="862" mass="91869">MKNDTQLWPQTSEWQSISASGPVAFPEMELTLGRGDRLYFIANSGADRSNGQDDIVWNPVVTYTNVVNETAVSSVYMDKSELRPGIGETVTLQTYVAPSNAANKKLHWSTSNPQVATVSNGRVTATGPGTAVITVTTADRGLTDQANVTVDGAGAITREELTFLLEQALKLPFDINEDMLGGTPPIPPGFPSQSASLSGPAGVSDNDSLSEPVTREAAASMFIRGYNLAMEQDAVRGNISGVTDRNEISGWALPYVEADSRLGIVEPDSPYPAEFEPQAPVTRLEALDMVKRLLASMDIKGMIASAINGKKGRLVIPPNTYRLGTQSGNTILNIANANNLEIVADGVTVIATKLTRALSVSNSSNVTISGMTINYDPLPFTQGRIKAVASDLSYLDITLDAGYPRQLFSRLTIYDPVTRFQKRGINHLWGTKASWNGDGTMRITLKGVGSNAAVGDPVTMAGGPEEGGIPHAITADGSKGIVFKNITLHTAPGFGFLEAGGEGGTVLNGFKLIPGPAPKGATEKPLLTAVWDGIQFKTARKGPIVENSIIQSAGDDSFSIQSGDYGVVKVQGDEIVIVLRDGSQAPRVGERLKQFNSSPEAIIVSQQKVPKASAGIDAAILQKISAAGEWTSWRYTEETYYKIKLDRPAPFKQESFIFSPDRMSNGFIFRNNKIYSPGRGMLLKAGDGLIENNEFRGGDKAIVVSPEGVTDTHAGAGSNLVIRGNRIIGTGYHHYMPWSDQAGAISFSSGNIKSVKAFSNIRIENNTFDSVNGLNLNLSSVSGAVVTGNKFLNTHLTAPNNNGAEKAIDAKSVIWVKNTTNVTFSGNEIDRMGPFSKVAINVQQPSSGIKGADTGVRVLNPK</sequence>
<gene>
    <name evidence="3" type="ORF">CGZ75_20305</name>
</gene>
<keyword evidence="4" id="KW-1185">Reference proteome</keyword>
<dbReference type="InterPro" id="IPR008964">
    <property type="entry name" value="Invasin/intimin_cell_adhesion"/>
</dbReference>
<reference evidence="3 4" key="1">
    <citation type="submission" date="2017-07" db="EMBL/GenBank/DDBJ databases">
        <title>Paenibacillus herberti R33 genome sequencing and assembly.</title>
        <authorList>
            <person name="Su W."/>
        </authorList>
    </citation>
    <scope>NUCLEOTIDE SEQUENCE [LARGE SCALE GENOMIC DNA]</scope>
    <source>
        <strain evidence="3 4">R33</strain>
    </source>
</reference>
<dbReference type="InterPro" id="IPR006626">
    <property type="entry name" value="PbH1"/>
</dbReference>
<dbReference type="InterPro" id="IPR011050">
    <property type="entry name" value="Pectin_lyase_fold/virulence"/>
</dbReference>
<evidence type="ECO:0000256" key="1">
    <source>
        <dbReference type="SAM" id="MobiDB-lite"/>
    </source>
</evidence>
<dbReference type="Pfam" id="PF02368">
    <property type="entry name" value="Big_2"/>
    <property type="match status" value="1"/>
</dbReference>
<dbReference type="AlphaFoldDB" id="A0A229NVA2"/>
<evidence type="ECO:0000313" key="3">
    <source>
        <dbReference type="EMBL" id="OXM13812.1"/>
    </source>
</evidence>
<comment type="caution">
    <text evidence="3">The sequence shown here is derived from an EMBL/GenBank/DDBJ whole genome shotgun (WGS) entry which is preliminary data.</text>
</comment>